<dbReference type="GO" id="GO:0072686">
    <property type="term" value="C:mitotic spindle"/>
    <property type="evidence" value="ECO:0007669"/>
    <property type="project" value="TreeGrafter"/>
</dbReference>
<evidence type="ECO:0000313" key="7">
    <source>
        <dbReference type="Proteomes" id="UP000245207"/>
    </source>
</evidence>
<dbReference type="GO" id="GO:0005634">
    <property type="term" value="C:nucleus"/>
    <property type="evidence" value="ECO:0007669"/>
    <property type="project" value="InterPro"/>
</dbReference>
<dbReference type="GO" id="GO:0051307">
    <property type="term" value="P:meiotic chromosome separation"/>
    <property type="evidence" value="ECO:0007669"/>
    <property type="project" value="TreeGrafter"/>
</dbReference>
<dbReference type="Pfam" id="PF03568">
    <property type="entry name" value="Separin_C"/>
    <property type="match status" value="1"/>
</dbReference>
<feature type="domain" description="Peptidase C50" evidence="5">
    <location>
        <begin position="289"/>
        <end position="383"/>
    </location>
</feature>
<gene>
    <name evidence="6" type="ORF">CTI12_AA357740</name>
</gene>
<dbReference type="OrthoDB" id="10255632at2759"/>
<evidence type="ECO:0000256" key="3">
    <source>
        <dbReference type="ARBA" id="ARBA00022801"/>
    </source>
</evidence>
<dbReference type="STRING" id="35608.A0A2U1MP13"/>
<keyword evidence="3" id="KW-0378">Hydrolase</keyword>
<sequence>MHDAATDDTIDFGGWIFANVLQHQPKMGWMILMHQAHLATKNAPSNYKCEGQWALSYAEEAYKWRTKLLDKMFIFHNTKVDKIFDDNGEVTEIKYSYKTFRMISAVAQTAWSPDKCSSDSKDFVLTPWNVLECFLESILQVARLLAVLYASDEALSKCNSPCVNHWAAYFHQASIGTYLNNHFSDRHQDHIHQEPVKVDKIEVDLEASVVEFFSDLPNVSIICISTLEDNSDFLSNLLPHSPTSVWIVLSRLNSNNVPIFVMLPVASTFQDSAGFRITEDCSVRRPWDCPWVGDTVIDRGDLKQLEHNLAEWFSKQKFEGNVGTSPTEDKLSRILEIRDILIYIGHGSGTDCISGDIVRNLDRCAAAMLIGCSSGSLHLNGSYPPDGVVLDYLVAGSPAVVSNLWDITTSNATQITKTLVKSLMHSKDDKTTVGSSMGSARESCYLPYLQGASLICYGIQTRIKKRVRFGDVDVDAK</sequence>
<accession>A0A2U1MP13</accession>
<name>A0A2U1MP13_ARTAN</name>
<dbReference type="GO" id="GO:0006508">
    <property type="term" value="P:proteolysis"/>
    <property type="evidence" value="ECO:0007669"/>
    <property type="project" value="InterPro"/>
</dbReference>
<evidence type="ECO:0000313" key="6">
    <source>
        <dbReference type="EMBL" id="PWA62989.1"/>
    </source>
</evidence>
<keyword evidence="7" id="KW-1185">Reference proteome</keyword>
<evidence type="ECO:0000256" key="2">
    <source>
        <dbReference type="ARBA" id="ARBA00012489"/>
    </source>
</evidence>
<comment type="catalytic activity">
    <reaction evidence="1">
        <text>All bonds known to be hydrolyzed by this endopeptidase have arginine in P1 and an acidic residue in P4. P6 is often occupied by an acidic residue or by a hydroxy-amino-acid residue, the phosphorylation of which enhances cleavage.</text>
        <dbReference type="EC" id="3.4.22.49"/>
    </reaction>
</comment>
<evidence type="ECO:0000256" key="4">
    <source>
        <dbReference type="ARBA" id="ARBA00022829"/>
    </source>
</evidence>
<dbReference type="EC" id="3.4.22.49" evidence="2"/>
<organism evidence="6 7">
    <name type="scientific">Artemisia annua</name>
    <name type="common">Sweet wormwood</name>
    <dbReference type="NCBI Taxonomy" id="35608"/>
    <lineage>
        <taxon>Eukaryota</taxon>
        <taxon>Viridiplantae</taxon>
        <taxon>Streptophyta</taxon>
        <taxon>Embryophyta</taxon>
        <taxon>Tracheophyta</taxon>
        <taxon>Spermatophyta</taxon>
        <taxon>Magnoliopsida</taxon>
        <taxon>eudicotyledons</taxon>
        <taxon>Gunneridae</taxon>
        <taxon>Pentapetalae</taxon>
        <taxon>asterids</taxon>
        <taxon>campanulids</taxon>
        <taxon>Asterales</taxon>
        <taxon>Asteraceae</taxon>
        <taxon>Asteroideae</taxon>
        <taxon>Anthemideae</taxon>
        <taxon>Artemisiinae</taxon>
        <taxon>Artemisia</taxon>
    </lineage>
</organism>
<evidence type="ECO:0000256" key="1">
    <source>
        <dbReference type="ARBA" id="ARBA00000451"/>
    </source>
</evidence>
<reference evidence="6 7" key="1">
    <citation type="journal article" date="2018" name="Mol. Plant">
        <title>The genome of Artemisia annua provides insight into the evolution of Asteraceae family and artemisinin biosynthesis.</title>
        <authorList>
            <person name="Shen Q."/>
            <person name="Zhang L."/>
            <person name="Liao Z."/>
            <person name="Wang S."/>
            <person name="Yan T."/>
            <person name="Shi P."/>
            <person name="Liu M."/>
            <person name="Fu X."/>
            <person name="Pan Q."/>
            <person name="Wang Y."/>
            <person name="Lv Z."/>
            <person name="Lu X."/>
            <person name="Zhang F."/>
            <person name="Jiang W."/>
            <person name="Ma Y."/>
            <person name="Chen M."/>
            <person name="Hao X."/>
            <person name="Li L."/>
            <person name="Tang Y."/>
            <person name="Lv G."/>
            <person name="Zhou Y."/>
            <person name="Sun X."/>
            <person name="Brodelius P.E."/>
            <person name="Rose J.K.C."/>
            <person name="Tang K."/>
        </authorList>
    </citation>
    <scope>NUCLEOTIDE SEQUENCE [LARGE SCALE GENOMIC DNA]</scope>
    <source>
        <strain evidence="7">cv. Huhao1</strain>
        <tissue evidence="6">Leaf</tissue>
    </source>
</reference>
<dbReference type="GO" id="GO:0005737">
    <property type="term" value="C:cytoplasm"/>
    <property type="evidence" value="ECO:0007669"/>
    <property type="project" value="TreeGrafter"/>
</dbReference>
<dbReference type="PROSITE" id="PS51700">
    <property type="entry name" value="SEPARIN"/>
    <property type="match status" value="1"/>
</dbReference>
<proteinExistence type="predicted"/>
<protein>
    <recommendedName>
        <fullName evidence="2">separase</fullName>
        <ecNumber evidence="2">3.4.22.49</ecNumber>
    </recommendedName>
</protein>
<dbReference type="EMBL" id="PKPP01004733">
    <property type="protein sequence ID" value="PWA62989.1"/>
    <property type="molecule type" value="Genomic_DNA"/>
</dbReference>
<dbReference type="InterPro" id="IPR030397">
    <property type="entry name" value="SEPARIN_core_dom"/>
</dbReference>
<comment type="caution">
    <text evidence="6">The sequence shown here is derived from an EMBL/GenBank/DDBJ whole genome shotgun (WGS) entry which is preliminary data.</text>
</comment>
<keyword evidence="4" id="KW-0159">Chromosome partition</keyword>
<dbReference type="AlphaFoldDB" id="A0A2U1MP13"/>
<dbReference type="GO" id="GO:0004197">
    <property type="term" value="F:cysteine-type endopeptidase activity"/>
    <property type="evidence" value="ECO:0007669"/>
    <property type="project" value="InterPro"/>
</dbReference>
<evidence type="ECO:0000259" key="5">
    <source>
        <dbReference type="PROSITE" id="PS51700"/>
    </source>
</evidence>
<dbReference type="PANTHER" id="PTHR12792:SF0">
    <property type="entry name" value="SEPARIN"/>
    <property type="match status" value="1"/>
</dbReference>
<dbReference type="PANTHER" id="PTHR12792">
    <property type="entry name" value="EXTRA SPINDLE POLES 1-RELATED"/>
    <property type="match status" value="1"/>
</dbReference>
<dbReference type="InterPro" id="IPR005314">
    <property type="entry name" value="Peptidase_C50"/>
</dbReference>
<dbReference type="Proteomes" id="UP000245207">
    <property type="component" value="Unassembled WGS sequence"/>
</dbReference>